<sequence length="37" mass="4185">FTSCDKYRSHCFADGQNTVLRFDSTALRIGYGDTPIQ</sequence>
<dbReference type="Proteomes" id="UP000008367">
    <property type="component" value="Unassembled WGS sequence"/>
</dbReference>
<feature type="non-terminal residue" evidence="1">
    <location>
        <position position="1"/>
    </location>
</feature>
<name>A0A454D0B9_VIBHA</name>
<accession>A0A454D0B9</accession>
<organism evidence="1 2">
    <name type="scientific">Vibrio harveyi</name>
    <name type="common">Beneckea harveyi</name>
    <dbReference type="NCBI Taxonomy" id="669"/>
    <lineage>
        <taxon>Bacteria</taxon>
        <taxon>Pseudomonadati</taxon>
        <taxon>Pseudomonadota</taxon>
        <taxon>Gammaproteobacteria</taxon>
        <taxon>Vibrionales</taxon>
        <taxon>Vibrionaceae</taxon>
        <taxon>Vibrio</taxon>
    </lineage>
</organism>
<proteinExistence type="predicted"/>
<gene>
    <name evidence="1" type="ORF">VCHENC02_2304B</name>
</gene>
<evidence type="ECO:0000313" key="1">
    <source>
        <dbReference type="EMBL" id="EKM32105.1"/>
    </source>
</evidence>
<dbReference type="AlphaFoldDB" id="A0A454D0B9"/>
<evidence type="ECO:0000313" key="2">
    <source>
        <dbReference type="Proteomes" id="UP000008367"/>
    </source>
</evidence>
<reference evidence="1 2" key="1">
    <citation type="submission" date="2012-10" db="EMBL/GenBank/DDBJ databases">
        <title>Genome sequence of Vibrio Cholerae HENC-02.</title>
        <authorList>
            <person name="Eppinger M."/>
            <person name="Hasan N.A."/>
            <person name="Sengamalay N."/>
            <person name="Hine E."/>
            <person name="Su Q."/>
            <person name="Daugherty S.C."/>
            <person name="Young S."/>
            <person name="Sadzewicz L."/>
            <person name="Tallon L."/>
            <person name="Cebula T.A."/>
            <person name="Ravel J."/>
            <person name="Colwell R.R."/>
        </authorList>
    </citation>
    <scope>NUCLEOTIDE SEQUENCE [LARGE SCALE GENOMIC DNA]</scope>
    <source>
        <strain evidence="1 2">HENC-02</strain>
    </source>
</reference>
<comment type="caution">
    <text evidence="1">The sequence shown here is derived from an EMBL/GenBank/DDBJ whole genome shotgun (WGS) entry which is preliminary data.</text>
</comment>
<protein>
    <submittedName>
        <fullName evidence="1">Uncharacterized protein</fullName>
    </submittedName>
</protein>
<dbReference type="EMBL" id="AJSR01000893">
    <property type="protein sequence ID" value="EKM32105.1"/>
    <property type="molecule type" value="Genomic_DNA"/>
</dbReference>